<dbReference type="EMBL" id="CAKOGK010000035">
    <property type="protein sequence ID" value="CAH2079229.1"/>
    <property type="molecule type" value="Genomic_DNA"/>
</dbReference>
<gene>
    <name evidence="1" type="ORF">IPOD504_LOCUS17689</name>
</gene>
<organism evidence="1 2">
    <name type="scientific">Iphiclides podalirius</name>
    <name type="common">scarce swallowtail</name>
    <dbReference type="NCBI Taxonomy" id="110791"/>
    <lineage>
        <taxon>Eukaryota</taxon>
        <taxon>Metazoa</taxon>
        <taxon>Ecdysozoa</taxon>
        <taxon>Arthropoda</taxon>
        <taxon>Hexapoda</taxon>
        <taxon>Insecta</taxon>
        <taxon>Pterygota</taxon>
        <taxon>Neoptera</taxon>
        <taxon>Endopterygota</taxon>
        <taxon>Lepidoptera</taxon>
        <taxon>Glossata</taxon>
        <taxon>Ditrysia</taxon>
        <taxon>Papilionoidea</taxon>
        <taxon>Papilionidae</taxon>
        <taxon>Papilioninae</taxon>
        <taxon>Iphiclides</taxon>
    </lineage>
</organism>
<dbReference type="SUPFAM" id="SSF56219">
    <property type="entry name" value="DNase I-like"/>
    <property type="match status" value="1"/>
</dbReference>
<evidence type="ECO:0008006" key="3">
    <source>
        <dbReference type="Google" id="ProtNLM"/>
    </source>
</evidence>
<reference evidence="1" key="1">
    <citation type="submission" date="2022-03" db="EMBL/GenBank/DDBJ databases">
        <authorList>
            <person name="Martin H S."/>
        </authorList>
    </citation>
    <scope>NUCLEOTIDE SEQUENCE [LARGE SCALE GENOMIC DNA]</scope>
</reference>
<comment type="caution">
    <text evidence="1">The sequence shown here is derived from an EMBL/GenBank/DDBJ whole genome shotgun (WGS) entry which is preliminary data.</text>
</comment>
<protein>
    <recommendedName>
        <fullName evidence="3">Endonuclease/exonuclease/phosphatase domain-containing protein</fullName>
    </recommendedName>
</protein>
<dbReference type="InterPro" id="IPR036691">
    <property type="entry name" value="Endo/exonu/phosph_ase_sf"/>
</dbReference>
<dbReference type="Proteomes" id="UP000837857">
    <property type="component" value="Unassembled WGS sequence"/>
</dbReference>
<feature type="non-terminal residue" evidence="1">
    <location>
        <position position="500"/>
    </location>
</feature>
<accession>A0ABN8JDN5</accession>
<sequence>MLVSWFPKVVAGSAPGRAGLTHPLSVANIRLSDAELNLAEEKVKSAKTENLALRGHYTTSKALEPITYASALKIAGRAGPTPITQGGPVVAFYPVDEQADKLKTAEDTKAELKNKVRPEVIEIQVERMRKVGNAGVVVQTTSIEAAEKLMCAAPPTLRTAVPKARPPQVALRNLDGDPEPNEIIAAIYEQNFKGTSWSPEKLAKDLTDIVVRTAHECLGVRKPRRDAGYERWNSKLETARKRTLKLRTVWQKSKRIGGSKEIIAGDSYRAASREYRNLMGVEQSNHFRQAYRVASGRIHPPANIINATKYIEGHVGTVEEVATAALCPDDNPSRDSAYHRGQEVEMRRSRIEDMIGAHGLLVWIEAGQPSTFAGPNGSSNIDVTITTRSGKVQEWCVHPEASSSDHRLITFLVGDSRPEQGNEVTSSTLIRFRERGVCWAGFRAGISLRMGSLNVHRPPSQLAEDFTNAIVRTTHDSLGVRKSRKDSGYEWWNVKLEMTR</sequence>
<proteinExistence type="predicted"/>
<evidence type="ECO:0000313" key="1">
    <source>
        <dbReference type="EMBL" id="CAH2079229.1"/>
    </source>
</evidence>
<name>A0ABN8JDN5_9NEOP</name>
<evidence type="ECO:0000313" key="2">
    <source>
        <dbReference type="Proteomes" id="UP000837857"/>
    </source>
</evidence>
<keyword evidence="2" id="KW-1185">Reference proteome</keyword>
<dbReference type="Gene3D" id="3.60.10.10">
    <property type="entry name" value="Endonuclease/exonuclease/phosphatase"/>
    <property type="match status" value="1"/>
</dbReference>